<evidence type="ECO:0000313" key="2">
    <source>
        <dbReference type="WBParaSite" id="PDA_v2.g15067.t1"/>
    </source>
</evidence>
<proteinExistence type="predicted"/>
<protein>
    <submittedName>
        <fullName evidence="2">Uncharacterized protein</fullName>
    </submittedName>
</protein>
<accession>A0A914PHF9</accession>
<evidence type="ECO:0000313" key="1">
    <source>
        <dbReference type="Proteomes" id="UP000887578"/>
    </source>
</evidence>
<sequence length="109" mass="11959">MESEFSNQSLQLQWNERKTFQLPSTAKLFAAGDGKLYDDLAITDHPSAATRTTKSNSIPSMEWIGSNTIASAAPTSDVFATSYASTNKSKSFYDNSRQCPNSSVSVFYL</sequence>
<keyword evidence="1" id="KW-1185">Reference proteome</keyword>
<dbReference type="AlphaFoldDB" id="A0A914PHF9"/>
<reference evidence="2" key="1">
    <citation type="submission" date="2022-11" db="UniProtKB">
        <authorList>
            <consortium name="WormBaseParasite"/>
        </authorList>
    </citation>
    <scope>IDENTIFICATION</scope>
</reference>
<dbReference type="WBParaSite" id="PDA_v2.g15067.t1">
    <property type="protein sequence ID" value="PDA_v2.g15067.t1"/>
    <property type="gene ID" value="PDA_v2.g15067"/>
</dbReference>
<dbReference type="Proteomes" id="UP000887578">
    <property type="component" value="Unplaced"/>
</dbReference>
<organism evidence="1 2">
    <name type="scientific">Panagrolaimus davidi</name>
    <dbReference type="NCBI Taxonomy" id="227884"/>
    <lineage>
        <taxon>Eukaryota</taxon>
        <taxon>Metazoa</taxon>
        <taxon>Ecdysozoa</taxon>
        <taxon>Nematoda</taxon>
        <taxon>Chromadorea</taxon>
        <taxon>Rhabditida</taxon>
        <taxon>Tylenchina</taxon>
        <taxon>Panagrolaimomorpha</taxon>
        <taxon>Panagrolaimoidea</taxon>
        <taxon>Panagrolaimidae</taxon>
        <taxon>Panagrolaimus</taxon>
    </lineage>
</organism>
<name>A0A914PHF9_9BILA</name>